<dbReference type="OrthoDB" id="9804804at2"/>
<dbReference type="EMBL" id="CP013650">
    <property type="protein sequence ID" value="ALT00283.1"/>
    <property type="molecule type" value="Genomic_DNA"/>
</dbReference>
<protein>
    <recommendedName>
        <fullName evidence="2">Inner membrane protein YgaP-like transmembrane domain-containing protein</fullName>
    </recommendedName>
</protein>
<dbReference type="AlphaFoldDB" id="A0A0U2RSA5"/>
<sequence>MQDKDNVGVWDTLIRSVLSCILLAVAVEGIFPAAVSIVLVVVGLALWTTASTGICWLYKLFGIDTYHHAR</sequence>
<dbReference type="Pfam" id="PF11127">
    <property type="entry name" value="YgaP-like_TM"/>
    <property type="match status" value="1"/>
</dbReference>
<dbReference type="InterPro" id="IPR021309">
    <property type="entry name" value="YgaP-like_TM"/>
</dbReference>
<proteinExistence type="predicted"/>
<accession>A0A0U2RSA5</accession>
<evidence type="ECO:0000313" key="3">
    <source>
        <dbReference type="EMBL" id="ALT00283.1"/>
    </source>
</evidence>
<evidence type="ECO:0000256" key="1">
    <source>
        <dbReference type="SAM" id="Phobius"/>
    </source>
</evidence>
<keyword evidence="1" id="KW-0812">Transmembrane</keyword>
<feature type="transmembrane region" description="Helical" evidence="1">
    <location>
        <begin position="37"/>
        <end position="61"/>
    </location>
</feature>
<name>A0A0U2RSA5_9ALTE</name>
<feature type="domain" description="Inner membrane protein YgaP-like transmembrane" evidence="2">
    <location>
        <begin position="4"/>
        <end position="67"/>
    </location>
</feature>
<reference evidence="3 4" key="1">
    <citation type="submission" date="2015-12" db="EMBL/GenBank/DDBJ databases">
        <title>Complete genome of Lacimicrobium alkaliphilum KCTC 32984.</title>
        <authorList>
            <person name="Kim S.-G."/>
            <person name="Lee Y.-J."/>
        </authorList>
    </citation>
    <scope>NUCLEOTIDE SEQUENCE [LARGE SCALE GENOMIC DNA]</scope>
    <source>
        <strain evidence="3 4">YelD216</strain>
    </source>
</reference>
<dbReference type="STRING" id="1526571.AT746_02425"/>
<keyword evidence="4" id="KW-1185">Reference proteome</keyword>
<dbReference type="KEGG" id="lal:AT746_02425"/>
<gene>
    <name evidence="3" type="ORF">AT746_02425</name>
</gene>
<dbReference type="Proteomes" id="UP000068447">
    <property type="component" value="Chromosome"/>
</dbReference>
<keyword evidence="1" id="KW-1133">Transmembrane helix</keyword>
<evidence type="ECO:0000313" key="4">
    <source>
        <dbReference type="Proteomes" id="UP000068447"/>
    </source>
</evidence>
<keyword evidence="1" id="KW-0472">Membrane</keyword>
<organism evidence="3 4">
    <name type="scientific">Lacimicrobium alkaliphilum</name>
    <dbReference type="NCBI Taxonomy" id="1526571"/>
    <lineage>
        <taxon>Bacteria</taxon>
        <taxon>Pseudomonadati</taxon>
        <taxon>Pseudomonadota</taxon>
        <taxon>Gammaproteobacteria</taxon>
        <taxon>Alteromonadales</taxon>
        <taxon>Alteromonadaceae</taxon>
        <taxon>Lacimicrobium</taxon>
    </lineage>
</organism>
<feature type="transmembrane region" description="Helical" evidence="1">
    <location>
        <begin position="12"/>
        <end position="31"/>
    </location>
</feature>
<evidence type="ECO:0000259" key="2">
    <source>
        <dbReference type="Pfam" id="PF11127"/>
    </source>
</evidence>